<sequence length="460" mass="50122">MFPTVAELVAHFLRSNGYTESLAAFIDEAGLPVDTGSGNPDFTIEQILQEKKTFDASLRFERLGLEDKDRKWRSIAPSRPIVIESSPRSNILSVSPLSLALPSQPLLQTYLAATTADRRLHLIDTVSSSSSVVQSYSAFQDSPILDVTVLRGRYLLAASMSGKLLLFDTKTEQILDQRKDHGKYVVKIATWSMDSYTVVASVGWDAKVFLYRIGTDSTELRLGEPVATISLPTVPETLLFIHSPETSRPILLLTRRDSTFLYYYAITTEGGVNSAMSPIGKQNLSPHSNAWVAFSPADVQVNPVDSSVVAVATSSTPHMKLLVVKLLLPPEAEVSSDGSEGVISQPATQASQARADRLLQEKEEAAIMVNVSTMAPQTAYSTPRLMWRPDGSGIYVSSDDGVVRGFETNTGRLMASLTAHEPGSKIRCLCAGQANFGADDQEEFLLTGGFDQKLVLWRTG</sequence>
<dbReference type="Pfam" id="PF00400">
    <property type="entry name" value="WD40"/>
    <property type="match status" value="1"/>
</dbReference>
<evidence type="ECO:0000313" key="3">
    <source>
        <dbReference type="EMBL" id="KAF2440496.1"/>
    </source>
</evidence>
<evidence type="ECO:0000313" key="4">
    <source>
        <dbReference type="Proteomes" id="UP000799764"/>
    </source>
</evidence>
<dbReference type="OrthoDB" id="1932312at2759"/>
<dbReference type="InterPro" id="IPR001680">
    <property type="entry name" value="WD40_rpt"/>
</dbReference>
<keyword evidence="1" id="KW-0853">WD repeat</keyword>
<evidence type="ECO:0000256" key="2">
    <source>
        <dbReference type="ARBA" id="ARBA00022737"/>
    </source>
</evidence>
<comment type="caution">
    <text evidence="3">The sequence shown here is derived from an EMBL/GenBank/DDBJ whole genome shotgun (WGS) entry which is preliminary data.</text>
</comment>
<dbReference type="SUPFAM" id="SSF50978">
    <property type="entry name" value="WD40 repeat-like"/>
    <property type="match status" value="1"/>
</dbReference>
<dbReference type="Proteomes" id="UP000799764">
    <property type="component" value="Unassembled WGS sequence"/>
</dbReference>
<accession>A0A9P4U842</accession>
<dbReference type="PROSITE" id="PS50896">
    <property type="entry name" value="LISH"/>
    <property type="match status" value="1"/>
</dbReference>
<dbReference type="InterPro" id="IPR036322">
    <property type="entry name" value="WD40_repeat_dom_sf"/>
</dbReference>
<proteinExistence type="predicted"/>
<dbReference type="AlphaFoldDB" id="A0A9P4U842"/>
<evidence type="ECO:0008006" key="5">
    <source>
        <dbReference type="Google" id="ProtNLM"/>
    </source>
</evidence>
<evidence type="ECO:0000256" key="1">
    <source>
        <dbReference type="ARBA" id="ARBA00022574"/>
    </source>
</evidence>
<name>A0A9P4U842_9PLEO</name>
<keyword evidence="4" id="KW-1185">Reference proteome</keyword>
<organism evidence="3 4">
    <name type="scientific">Karstenula rhodostoma CBS 690.94</name>
    <dbReference type="NCBI Taxonomy" id="1392251"/>
    <lineage>
        <taxon>Eukaryota</taxon>
        <taxon>Fungi</taxon>
        <taxon>Dikarya</taxon>
        <taxon>Ascomycota</taxon>
        <taxon>Pezizomycotina</taxon>
        <taxon>Dothideomycetes</taxon>
        <taxon>Pleosporomycetidae</taxon>
        <taxon>Pleosporales</taxon>
        <taxon>Massarineae</taxon>
        <taxon>Didymosphaeriaceae</taxon>
        <taxon>Karstenula</taxon>
    </lineage>
</organism>
<dbReference type="InterPro" id="IPR015943">
    <property type="entry name" value="WD40/YVTN_repeat-like_dom_sf"/>
</dbReference>
<dbReference type="InterPro" id="IPR006594">
    <property type="entry name" value="LisH"/>
</dbReference>
<dbReference type="PANTHER" id="PTHR19848:SF8">
    <property type="entry name" value="F-BOX AND WD REPEAT DOMAIN CONTAINING 7"/>
    <property type="match status" value="1"/>
</dbReference>
<gene>
    <name evidence="3" type="ORF">P171DRAFT_457360</name>
</gene>
<keyword evidence="2" id="KW-0677">Repeat</keyword>
<dbReference type="SMART" id="SM00320">
    <property type="entry name" value="WD40"/>
    <property type="match status" value="4"/>
</dbReference>
<reference evidence="3" key="1">
    <citation type="journal article" date="2020" name="Stud. Mycol.">
        <title>101 Dothideomycetes genomes: a test case for predicting lifestyles and emergence of pathogens.</title>
        <authorList>
            <person name="Haridas S."/>
            <person name="Albert R."/>
            <person name="Binder M."/>
            <person name="Bloem J."/>
            <person name="Labutti K."/>
            <person name="Salamov A."/>
            <person name="Andreopoulos B."/>
            <person name="Baker S."/>
            <person name="Barry K."/>
            <person name="Bills G."/>
            <person name="Bluhm B."/>
            <person name="Cannon C."/>
            <person name="Castanera R."/>
            <person name="Culley D."/>
            <person name="Daum C."/>
            <person name="Ezra D."/>
            <person name="Gonzalez J."/>
            <person name="Henrissat B."/>
            <person name="Kuo A."/>
            <person name="Liang C."/>
            <person name="Lipzen A."/>
            <person name="Lutzoni F."/>
            <person name="Magnuson J."/>
            <person name="Mondo S."/>
            <person name="Nolan M."/>
            <person name="Ohm R."/>
            <person name="Pangilinan J."/>
            <person name="Park H.-J."/>
            <person name="Ramirez L."/>
            <person name="Alfaro M."/>
            <person name="Sun H."/>
            <person name="Tritt A."/>
            <person name="Yoshinaga Y."/>
            <person name="Zwiers L.-H."/>
            <person name="Turgeon B."/>
            <person name="Goodwin S."/>
            <person name="Spatafora J."/>
            <person name="Crous P."/>
            <person name="Grigoriev I."/>
        </authorList>
    </citation>
    <scope>NUCLEOTIDE SEQUENCE</scope>
    <source>
        <strain evidence="3">CBS 690.94</strain>
    </source>
</reference>
<protein>
    <recommendedName>
        <fullName evidence="5">LisH domain-containing protein</fullName>
    </recommendedName>
</protein>
<dbReference type="Gene3D" id="2.130.10.10">
    <property type="entry name" value="YVTN repeat-like/Quinoprotein amine dehydrogenase"/>
    <property type="match status" value="2"/>
</dbReference>
<dbReference type="PANTHER" id="PTHR19848">
    <property type="entry name" value="WD40 REPEAT PROTEIN"/>
    <property type="match status" value="1"/>
</dbReference>
<dbReference type="EMBL" id="MU001507">
    <property type="protein sequence ID" value="KAF2440496.1"/>
    <property type="molecule type" value="Genomic_DNA"/>
</dbReference>